<proteinExistence type="inferred from homology"/>
<comment type="caution">
    <text evidence="12">The sequence shown here is derived from an EMBL/GenBank/DDBJ whole genome shotgun (WGS) entry which is preliminary data.</text>
</comment>
<evidence type="ECO:0000256" key="3">
    <source>
        <dbReference type="ARBA" id="ARBA00004496"/>
    </source>
</evidence>
<dbReference type="CDD" id="cd09232">
    <property type="entry name" value="Snurportin-1_C"/>
    <property type="match status" value="1"/>
</dbReference>
<keyword evidence="8" id="KW-0694">RNA-binding</keyword>
<evidence type="ECO:0000256" key="4">
    <source>
        <dbReference type="ARBA" id="ARBA00007540"/>
    </source>
</evidence>
<dbReference type="GO" id="GO:0061015">
    <property type="term" value="P:snRNA import into nucleus"/>
    <property type="evidence" value="ECO:0007669"/>
    <property type="project" value="InterPro"/>
</dbReference>
<dbReference type="InterPro" id="IPR017336">
    <property type="entry name" value="Snurportin-1"/>
</dbReference>
<organism evidence="12">
    <name type="scientific">Heliothis virescens</name>
    <name type="common">Tobacco budworm moth</name>
    <dbReference type="NCBI Taxonomy" id="7102"/>
    <lineage>
        <taxon>Eukaryota</taxon>
        <taxon>Metazoa</taxon>
        <taxon>Ecdysozoa</taxon>
        <taxon>Arthropoda</taxon>
        <taxon>Hexapoda</taxon>
        <taxon>Insecta</taxon>
        <taxon>Pterygota</taxon>
        <taxon>Neoptera</taxon>
        <taxon>Endopterygota</taxon>
        <taxon>Lepidoptera</taxon>
        <taxon>Glossata</taxon>
        <taxon>Ditrysia</taxon>
        <taxon>Noctuoidea</taxon>
        <taxon>Noctuidae</taxon>
        <taxon>Heliothinae</taxon>
        <taxon>Heliothis</taxon>
    </lineage>
</organism>
<keyword evidence="9" id="KW-0539">Nucleus</keyword>
<evidence type="ECO:0000256" key="5">
    <source>
        <dbReference type="ARBA" id="ARBA00016034"/>
    </source>
</evidence>
<sequence length="390" mass="44972">MDEVLEKFSALIKDDTPNNDAGTNFEGLYKNWGRLDNQEQRRKEILSSQKTNRNTLTDTFRGIFDGVDNTAKESQIFKGKKANYRPQIYVAGFNKCPYNNTLMLSEWMVERPEDFHENWFVVPCPKGVRTLVIANDGTTQCYNKYGQFKFECKTALPGGSPATISRRRCCILDCFYVESMKTMYVLDLLAWNCQPMTDGETEFRHYWLLSNLDDIPDLGTYSKKNQLIFKILPKTTCDPQSFNEFMMSFPPFPNYTPALDGLLFYHKQAHYVAGQTPLVTWLYPFMVPEVLGKEITVNPGYMLTMPVNYVNQADYILKFTEKTAKSYRRKNGRSESMDTTPPVVVTNNEIDQNKQMATETGPQNIGPHNWATDDIKNDDKKDTKSIEQME</sequence>
<feature type="region of interest" description="Disordered" evidence="10">
    <location>
        <begin position="357"/>
        <end position="390"/>
    </location>
</feature>
<comment type="similarity">
    <text evidence="4">Belongs to the snurportin family.</text>
</comment>
<evidence type="ECO:0000256" key="9">
    <source>
        <dbReference type="ARBA" id="ARBA00023242"/>
    </source>
</evidence>
<evidence type="ECO:0000256" key="2">
    <source>
        <dbReference type="ARBA" id="ARBA00004123"/>
    </source>
</evidence>
<evidence type="ECO:0000256" key="1">
    <source>
        <dbReference type="ARBA" id="ARBA00003975"/>
    </source>
</evidence>
<dbReference type="Pfam" id="PF21974">
    <property type="entry name" value="SPN1_m3Gcap_bd"/>
    <property type="match status" value="1"/>
</dbReference>
<keyword evidence="7" id="KW-0963">Cytoplasm</keyword>
<dbReference type="AlphaFoldDB" id="A0A2A4K620"/>
<evidence type="ECO:0000313" key="12">
    <source>
        <dbReference type="EMBL" id="PCG79213.1"/>
    </source>
</evidence>
<name>A0A2A4K620_HELVI</name>
<dbReference type="PANTHER" id="PTHR13403">
    <property type="entry name" value="SNURPORTIN1 RNUT1 PROTEIN RNA, U TRANSPORTER 1"/>
    <property type="match status" value="1"/>
</dbReference>
<dbReference type="STRING" id="7102.A0A2A4K620"/>
<protein>
    <recommendedName>
        <fullName evidence="5">Snurportin-1</fullName>
    </recommendedName>
</protein>
<evidence type="ECO:0000259" key="11">
    <source>
        <dbReference type="Pfam" id="PF21974"/>
    </source>
</evidence>
<accession>A0A2A4K620</accession>
<evidence type="ECO:0000256" key="10">
    <source>
        <dbReference type="SAM" id="MobiDB-lite"/>
    </source>
</evidence>
<evidence type="ECO:0000256" key="6">
    <source>
        <dbReference type="ARBA" id="ARBA00022448"/>
    </source>
</evidence>
<feature type="domain" description="Snurportin-1 m3G cap-binding" evidence="11">
    <location>
        <begin position="102"/>
        <end position="284"/>
    </location>
</feature>
<dbReference type="GO" id="GO:0005737">
    <property type="term" value="C:cytoplasm"/>
    <property type="evidence" value="ECO:0007669"/>
    <property type="project" value="UniProtKB-SubCell"/>
</dbReference>
<dbReference type="PANTHER" id="PTHR13403:SF6">
    <property type="entry name" value="SNURPORTIN-1"/>
    <property type="match status" value="1"/>
</dbReference>
<comment type="subcellular location">
    <subcellularLocation>
        <location evidence="3">Cytoplasm</location>
    </subcellularLocation>
    <subcellularLocation>
        <location evidence="2">Nucleus</location>
    </subcellularLocation>
</comment>
<dbReference type="GO" id="GO:0005634">
    <property type="term" value="C:nucleus"/>
    <property type="evidence" value="ECO:0007669"/>
    <property type="project" value="UniProtKB-SubCell"/>
</dbReference>
<comment type="function">
    <text evidence="1">Functions as an U snRNP-specific nuclear import adapter. Involved in the trimethylguanosine (m3G)-cap-dependent nuclear import of U snRNPs. Binds specifically to the terminal m3G-cap U snRNAs.</text>
</comment>
<evidence type="ECO:0000256" key="8">
    <source>
        <dbReference type="ARBA" id="ARBA00022884"/>
    </source>
</evidence>
<dbReference type="GO" id="GO:0003723">
    <property type="term" value="F:RNA binding"/>
    <property type="evidence" value="ECO:0007669"/>
    <property type="project" value="UniProtKB-KW"/>
</dbReference>
<evidence type="ECO:0000256" key="7">
    <source>
        <dbReference type="ARBA" id="ARBA00022490"/>
    </source>
</evidence>
<dbReference type="SUPFAM" id="SSF56091">
    <property type="entry name" value="DNA ligase/mRNA capping enzyme, catalytic domain"/>
    <property type="match status" value="1"/>
</dbReference>
<dbReference type="EMBL" id="NWSH01000132">
    <property type="protein sequence ID" value="PCG79213.1"/>
    <property type="molecule type" value="Genomic_DNA"/>
</dbReference>
<feature type="compositionally biased region" description="Basic and acidic residues" evidence="10">
    <location>
        <begin position="371"/>
        <end position="390"/>
    </location>
</feature>
<keyword evidence="6" id="KW-0813">Transport</keyword>
<gene>
    <name evidence="12" type="ORF">B5V51_1537</name>
</gene>
<reference evidence="12" key="1">
    <citation type="submission" date="2017-09" db="EMBL/GenBank/DDBJ databases">
        <title>Contemporary evolution of a Lepidopteran species, Heliothis virescens, in response to modern agricultural practices.</title>
        <authorList>
            <person name="Fritz M.L."/>
            <person name="Deyonke A.M."/>
            <person name="Papanicolaou A."/>
            <person name="Micinski S."/>
            <person name="Westbrook J."/>
            <person name="Gould F."/>
        </authorList>
    </citation>
    <scope>NUCLEOTIDE SEQUENCE [LARGE SCALE GENOMIC DNA]</scope>
    <source>
        <strain evidence="12">HvINT-</strain>
        <tissue evidence="12">Whole body</tissue>
    </source>
</reference>
<dbReference type="Gene3D" id="3.30.470.30">
    <property type="entry name" value="DNA ligase/mRNA capping enzyme"/>
    <property type="match status" value="1"/>
</dbReference>
<dbReference type="InterPro" id="IPR047857">
    <property type="entry name" value="Snurportin1_C"/>
</dbReference>